<keyword evidence="3" id="KW-1185">Reference proteome</keyword>
<sequence>MLSPREPRKAFLSMHVLSPVLAVSALAAMSVPVHALDAWTIGVERGLPTYALTSEAGEVRLVCDPDRVFGPTPNGAFVVRFVKDAAPDMVVVLAKSGEQARLPVNNGIAAQASVDAADWSKMVATFRSGGEFALVTSADSLTFETAPLPDLACE</sequence>
<dbReference type="Proteomes" id="UP000826300">
    <property type="component" value="Plasmid unnamed2"/>
</dbReference>
<evidence type="ECO:0000313" key="3">
    <source>
        <dbReference type="Proteomes" id="UP000826300"/>
    </source>
</evidence>
<accession>A0A8G0ZZS9</accession>
<keyword evidence="2" id="KW-0614">Plasmid</keyword>
<dbReference type="KEGG" id="nsm:JO391_21140"/>
<feature type="chain" id="PRO_5034243932" evidence="1">
    <location>
        <begin position="36"/>
        <end position="154"/>
    </location>
</feature>
<name>A0A8G0ZZS9_9RHOB</name>
<gene>
    <name evidence="2" type="ORF">JO391_21140</name>
</gene>
<dbReference type="AlphaFoldDB" id="A0A8G0ZZS9"/>
<evidence type="ECO:0000256" key="1">
    <source>
        <dbReference type="SAM" id="SignalP"/>
    </source>
</evidence>
<organism evidence="2 3">
    <name type="scientific">Neotabrizicola shimadae</name>
    <dbReference type="NCBI Taxonomy" id="2807096"/>
    <lineage>
        <taxon>Bacteria</taxon>
        <taxon>Pseudomonadati</taxon>
        <taxon>Pseudomonadota</taxon>
        <taxon>Alphaproteobacteria</taxon>
        <taxon>Rhodobacterales</taxon>
        <taxon>Paracoccaceae</taxon>
        <taxon>Neotabrizicola</taxon>
    </lineage>
</organism>
<keyword evidence="1" id="KW-0732">Signal</keyword>
<dbReference type="EMBL" id="CP069372">
    <property type="protein sequence ID" value="QYZ72210.1"/>
    <property type="molecule type" value="Genomic_DNA"/>
</dbReference>
<protein>
    <submittedName>
        <fullName evidence="2">Uncharacterized protein</fullName>
    </submittedName>
</protein>
<feature type="signal peptide" evidence="1">
    <location>
        <begin position="1"/>
        <end position="35"/>
    </location>
</feature>
<reference evidence="2" key="1">
    <citation type="submission" date="2021-02" db="EMBL/GenBank/DDBJ databases">
        <title>Rhodobacter shimadae sp. nov., an aerobic anoxygenic phototrophic bacterium isolated from a hot spring.</title>
        <authorList>
            <person name="Muramatsu S."/>
            <person name="Haruta S."/>
            <person name="Hirose S."/>
            <person name="Hanada S."/>
        </authorList>
    </citation>
    <scope>NUCLEOTIDE SEQUENCE</scope>
    <source>
        <strain evidence="2">N10</strain>
        <plasmid evidence="2">unnamed2</plasmid>
    </source>
</reference>
<evidence type="ECO:0000313" key="2">
    <source>
        <dbReference type="EMBL" id="QYZ72210.1"/>
    </source>
</evidence>
<dbReference type="RefSeq" id="WP_126976286.1">
    <property type="nucleotide sequence ID" value="NZ_CP069372.1"/>
</dbReference>
<geneLocation type="plasmid" evidence="2 3">
    <name>unnamed2</name>
</geneLocation>
<proteinExistence type="predicted"/>